<dbReference type="EMBL" id="JACCJC010000026">
    <property type="protein sequence ID" value="KAF6235098.1"/>
    <property type="molecule type" value="Genomic_DNA"/>
</dbReference>
<proteinExistence type="predicted"/>
<accession>A0A8H6FUQ8</accession>
<name>A0A8H6FUQ8_9LECA</name>
<dbReference type="GeneID" id="59288385"/>
<dbReference type="Gene3D" id="1.25.40.10">
    <property type="entry name" value="Tetratricopeptide repeat domain"/>
    <property type="match status" value="1"/>
</dbReference>
<evidence type="ECO:0000313" key="1">
    <source>
        <dbReference type="EMBL" id="KAF6235098.1"/>
    </source>
</evidence>
<dbReference type="AlphaFoldDB" id="A0A8H6FUQ8"/>
<keyword evidence="2" id="KW-1185">Reference proteome</keyword>
<dbReference type="OrthoDB" id="5424443at2759"/>
<dbReference type="SUPFAM" id="SSF48452">
    <property type="entry name" value="TPR-like"/>
    <property type="match status" value="1"/>
</dbReference>
<reference evidence="1 2" key="1">
    <citation type="journal article" date="2020" name="Genomics">
        <title>Complete, high-quality genomes from long-read metagenomic sequencing of two wolf lichen thalli reveals enigmatic genome architecture.</title>
        <authorList>
            <person name="McKenzie S.K."/>
            <person name="Walston R.F."/>
            <person name="Allen J.L."/>
        </authorList>
    </citation>
    <scope>NUCLEOTIDE SEQUENCE [LARGE SCALE GENOMIC DNA]</scope>
    <source>
        <strain evidence="1">WasteWater2</strain>
    </source>
</reference>
<sequence length="188" mass="21388">MSYTMMTTLLITVPTLDDVGIECLGDIARYGWPISHSDERERRQWCGIARYWYQKKSMGSPHTGRLNHHLALLATSALEQLTLLVKSLTCISAHQQSQSSVISIFKAMLDRANSIPQQAQSFDDLSTRPPSPSCNSSFCFPQERSFGEWSLRFVFFFEEFEYTSNSTMALKYSLKHKLQDTSIVDPAC</sequence>
<comment type="caution">
    <text evidence="1">The sequence shown here is derived from an EMBL/GenBank/DDBJ whole genome shotgun (WGS) entry which is preliminary data.</text>
</comment>
<dbReference type="InterPro" id="IPR011990">
    <property type="entry name" value="TPR-like_helical_dom_sf"/>
</dbReference>
<dbReference type="Proteomes" id="UP000578531">
    <property type="component" value="Unassembled WGS sequence"/>
</dbReference>
<protein>
    <submittedName>
        <fullName evidence="1">Uncharacterized protein</fullName>
    </submittedName>
</protein>
<evidence type="ECO:0000313" key="2">
    <source>
        <dbReference type="Proteomes" id="UP000578531"/>
    </source>
</evidence>
<gene>
    <name evidence="1" type="ORF">HO173_006725</name>
</gene>
<dbReference type="RefSeq" id="XP_037164476.1">
    <property type="nucleotide sequence ID" value="XM_037308633.1"/>
</dbReference>
<organism evidence="1 2">
    <name type="scientific">Letharia columbiana</name>
    <dbReference type="NCBI Taxonomy" id="112416"/>
    <lineage>
        <taxon>Eukaryota</taxon>
        <taxon>Fungi</taxon>
        <taxon>Dikarya</taxon>
        <taxon>Ascomycota</taxon>
        <taxon>Pezizomycotina</taxon>
        <taxon>Lecanoromycetes</taxon>
        <taxon>OSLEUM clade</taxon>
        <taxon>Lecanoromycetidae</taxon>
        <taxon>Lecanorales</taxon>
        <taxon>Lecanorineae</taxon>
        <taxon>Parmeliaceae</taxon>
        <taxon>Letharia</taxon>
    </lineage>
</organism>